<dbReference type="AlphaFoldDB" id="S7UPX9"/>
<keyword evidence="1" id="KW-1133">Transmembrane helix</keyword>
<gene>
    <name evidence="2" type="ORF">dsat_1632</name>
</gene>
<protein>
    <submittedName>
        <fullName evidence="2">YibE/F family protein</fullName>
    </submittedName>
</protein>
<dbReference type="Pfam" id="PF07907">
    <property type="entry name" value="YibE_F"/>
    <property type="match status" value="1"/>
</dbReference>
<dbReference type="eggNOG" id="COG5438">
    <property type="taxonomic scope" value="Bacteria"/>
</dbReference>
<dbReference type="Proteomes" id="UP000014975">
    <property type="component" value="Unassembled WGS sequence"/>
</dbReference>
<evidence type="ECO:0000313" key="2">
    <source>
        <dbReference type="EMBL" id="EPR36104.1"/>
    </source>
</evidence>
<feature type="transmembrane region" description="Helical" evidence="1">
    <location>
        <begin position="244"/>
        <end position="267"/>
    </location>
</feature>
<dbReference type="InterPro" id="IPR012507">
    <property type="entry name" value="YibE_F"/>
</dbReference>
<keyword evidence="1" id="KW-0472">Membrane</keyword>
<keyword evidence="1" id="KW-0812">Transmembrane</keyword>
<dbReference type="EMBL" id="ATHI01000001">
    <property type="protein sequence ID" value="EPR36104.1"/>
    <property type="molecule type" value="Genomic_DNA"/>
</dbReference>
<feature type="transmembrane region" description="Helical" evidence="1">
    <location>
        <begin position="177"/>
        <end position="196"/>
    </location>
</feature>
<comment type="caution">
    <text evidence="2">The sequence shown here is derived from an EMBL/GenBank/DDBJ whole genome shotgun (WGS) entry which is preliminary data.</text>
</comment>
<proteinExistence type="predicted"/>
<feature type="transmembrane region" description="Helical" evidence="1">
    <location>
        <begin position="130"/>
        <end position="146"/>
    </location>
</feature>
<name>S7UPX9_9BACT</name>
<sequence length="378" mass="40456">MFDFKSTRRDVLLCLLFAVLTAALWRMPTGFEERGDQTALRARAHVIEVDDTLVQQYGMIRLGAQAVTMKIAEGPFTGRVVTGENLLTGKLELDKIFAPGDDALAVITRDELGEIGRVNPQDHYRLDTELWLLCLFAALLLAFGGFTGAKALLSFLFTALAIWKLLIPAMLRGHDPIYATLGLVTAITAAIIFLVGGMNRKGMVAFLGAMLGVAATCALALVFAPEFKLHGAIRPFSESLLYTGFAHLDLSRIFLAGIFLASAGAVMDLSMDVAAAQDEVVRAKPDIGFAGALRAGFAVGRAVTGTMTTTLLLAYSASYMTLLMVFMAQGVPMANLFNMSYVAAEVFNTLVGSFGLITVAPFTALAGAFLFTRGRQGA</sequence>
<keyword evidence="3" id="KW-1185">Reference proteome</keyword>
<accession>S7UPX9</accession>
<feature type="transmembrane region" description="Helical" evidence="1">
    <location>
        <begin position="203"/>
        <end position="224"/>
    </location>
</feature>
<organism evidence="2 3">
    <name type="scientific">Alkalidesulfovibrio alkalitolerans DSM 16529</name>
    <dbReference type="NCBI Taxonomy" id="1121439"/>
    <lineage>
        <taxon>Bacteria</taxon>
        <taxon>Pseudomonadati</taxon>
        <taxon>Thermodesulfobacteriota</taxon>
        <taxon>Desulfovibrionia</taxon>
        <taxon>Desulfovibrionales</taxon>
        <taxon>Desulfovibrionaceae</taxon>
        <taxon>Alkalidesulfovibrio</taxon>
    </lineage>
</organism>
<dbReference type="PATRIC" id="fig|1121439.3.peg.12"/>
<feature type="transmembrane region" description="Helical" evidence="1">
    <location>
        <begin position="351"/>
        <end position="372"/>
    </location>
</feature>
<evidence type="ECO:0000256" key="1">
    <source>
        <dbReference type="SAM" id="Phobius"/>
    </source>
</evidence>
<dbReference type="RefSeq" id="WP_020885518.1">
    <property type="nucleotide sequence ID" value="NZ_ATHI01000001.1"/>
</dbReference>
<dbReference type="PANTHER" id="PTHR41771">
    <property type="entry name" value="MEMBRANE PROTEIN-RELATED"/>
    <property type="match status" value="1"/>
</dbReference>
<feature type="transmembrane region" description="Helical" evidence="1">
    <location>
        <begin position="311"/>
        <end position="331"/>
    </location>
</feature>
<reference evidence="2 3" key="1">
    <citation type="journal article" date="2013" name="Genome Announc.">
        <title>Draft genome sequences for three mercury-methylating, sulfate-reducing bacteria.</title>
        <authorList>
            <person name="Brown S.D."/>
            <person name="Hurt R.A.Jr."/>
            <person name="Gilmour C.C."/>
            <person name="Elias D.A."/>
        </authorList>
    </citation>
    <scope>NUCLEOTIDE SEQUENCE [LARGE SCALE GENOMIC DNA]</scope>
    <source>
        <strain evidence="2 3">DSM 16529</strain>
    </source>
</reference>
<dbReference type="PANTHER" id="PTHR41771:SF1">
    <property type="entry name" value="MEMBRANE PROTEIN"/>
    <property type="match status" value="1"/>
</dbReference>
<evidence type="ECO:0000313" key="3">
    <source>
        <dbReference type="Proteomes" id="UP000014975"/>
    </source>
</evidence>